<proteinExistence type="predicted"/>
<feature type="domain" description="Uncharacterized protein TP-0789" evidence="2">
    <location>
        <begin position="167"/>
        <end position="246"/>
    </location>
</feature>
<evidence type="ECO:0000313" key="3">
    <source>
        <dbReference type="EMBL" id="ACH40593.1"/>
    </source>
</evidence>
<evidence type="ECO:0000256" key="1">
    <source>
        <dbReference type="ARBA" id="ARBA00022729"/>
    </source>
</evidence>
<dbReference type="Proteomes" id="UP000008825">
    <property type="component" value="Chromosome"/>
</dbReference>
<dbReference type="PANTHER" id="PTHR37507">
    <property type="entry name" value="SPORULATION PROTEIN YDCC"/>
    <property type="match status" value="1"/>
</dbReference>
<dbReference type="EMBL" id="CP001124">
    <property type="protein sequence ID" value="ACH40593.1"/>
    <property type="molecule type" value="Genomic_DNA"/>
</dbReference>
<name>B5ECX6_CITBB</name>
<protein>
    <submittedName>
        <fullName evidence="3">Outer membrane lipoprotein-sorting protein, putative</fullName>
    </submittedName>
</protein>
<dbReference type="Gene3D" id="2.50.20.10">
    <property type="entry name" value="Lipoprotein localisation LolA/LolB/LppX"/>
    <property type="match status" value="1"/>
</dbReference>
<dbReference type="InterPro" id="IPR029046">
    <property type="entry name" value="LolA/LolB/LppX"/>
</dbReference>
<gene>
    <name evidence="3" type="ordered locus">Gbem_3601</name>
</gene>
<dbReference type="PANTHER" id="PTHR37507:SF2">
    <property type="entry name" value="SPORULATION PROTEIN YDCC"/>
    <property type="match status" value="1"/>
</dbReference>
<evidence type="ECO:0000313" key="4">
    <source>
        <dbReference type="Proteomes" id="UP000008825"/>
    </source>
</evidence>
<keyword evidence="1" id="KW-0732">Signal</keyword>
<dbReference type="InterPro" id="IPR052944">
    <property type="entry name" value="Sporulation_related"/>
</dbReference>
<dbReference type="OrthoDB" id="9787361at2"/>
<dbReference type="Pfam" id="PF17131">
    <property type="entry name" value="LolA_like"/>
    <property type="match status" value="1"/>
</dbReference>
<dbReference type="STRING" id="404380.Gbem_3601"/>
<dbReference type="KEGG" id="gbm:Gbem_3601"/>
<dbReference type="AlphaFoldDB" id="B5ECX6"/>
<reference evidence="3 4" key="2">
    <citation type="journal article" date="2010" name="BMC Genomics">
        <title>The genome of Geobacter bemidjiensis, exemplar for the subsurface clade of Geobacter species that predominate in Fe(III)-reducing subsurface environments.</title>
        <authorList>
            <person name="Aklujkar M."/>
            <person name="Young N.D."/>
            <person name="Holmes D."/>
            <person name="Chavan M."/>
            <person name="Risso C."/>
            <person name="Kiss H.E."/>
            <person name="Han C.S."/>
            <person name="Land M.L."/>
            <person name="Lovley D.R."/>
        </authorList>
    </citation>
    <scope>NUCLEOTIDE SEQUENCE [LARGE SCALE GENOMIC DNA]</scope>
    <source>
        <strain evidence="4">ATCC BAA-1014 / DSM 16622 / JCM 12645 / Bem</strain>
    </source>
</reference>
<reference evidence="3 4" key="1">
    <citation type="submission" date="2008-07" db="EMBL/GenBank/DDBJ databases">
        <title>Complete sequence of Geobacter bemidjiensis BEM.</title>
        <authorList>
            <consortium name="US DOE Joint Genome Institute"/>
            <person name="Lucas S."/>
            <person name="Copeland A."/>
            <person name="Lapidus A."/>
            <person name="Glavina del Rio T."/>
            <person name="Dalin E."/>
            <person name="Tice H."/>
            <person name="Bruce D."/>
            <person name="Goodwin L."/>
            <person name="Pitluck S."/>
            <person name="Kiss H."/>
            <person name="Brettin T."/>
            <person name="Detter J.C."/>
            <person name="Han C."/>
            <person name="Kuske C.R."/>
            <person name="Schmutz J."/>
            <person name="Larimer F."/>
            <person name="Land M."/>
            <person name="Hauser L."/>
            <person name="Kyrpides N."/>
            <person name="Lykidis A."/>
            <person name="Lovley D."/>
            <person name="Richardson P."/>
        </authorList>
    </citation>
    <scope>NUCLEOTIDE SEQUENCE [LARGE SCALE GENOMIC DNA]</scope>
    <source>
        <strain evidence="4">ATCC BAA-1014 / DSM 16622 / JCM 12645 / Bem</strain>
    </source>
</reference>
<dbReference type="HOGENOM" id="CLU_1052751_0_0_7"/>
<dbReference type="InterPro" id="IPR033399">
    <property type="entry name" value="TP_0789-like"/>
</dbReference>
<keyword evidence="3" id="KW-0449">Lipoprotein</keyword>
<accession>B5ECX6</accession>
<evidence type="ECO:0000259" key="2">
    <source>
        <dbReference type="Pfam" id="PF17131"/>
    </source>
</evidence>
<sequence>MNLRKLILFIFCTACLHQPQIAGANEAPSAAELFKSVEDRFVRLQSISYSVKRFSTSKHQAAGDRWLFRFKSPDKVRIDYLEPYNRLIVTDGAYLLEYLPSAGKALKTELASLSPQKRAMVLSGAFGRVSVDGLRLGNYQEMLRRAVKVTPARVGDNKAWLVEGANPRYQVYIDQEKAVPLKTEIYDADGELVLRTEASSLYQAAPGFWLPREIASTTRAPDGFYKTALSLSEVRVDEAIADQVFRFELPAGVEIATSKQEEKK</sequence>
<organism evidence="3 4">
    <name type="scientific">Citrifermentans bemidjiense (strain ATCC BAA-1014 / DSM 16622 / JCM 12645 / Bem)</name>
    <name type="common">Geobacter bemidjiensis</name>
    <dbReference type="NCBI Taxonomy" id="404380"/>
    <lineage>
        <taxon>Bacteria</taxon>
        <taxon>Pseudomonadati</taxon>
        <taxon>Thermodesulfobacteriota</taxon>
        <taxon>Desulfuromonadia</taxon>
        <taxon>Geobacterales</taxon>
        <taxon>Geobacteraceae</taxon>
        <taxon>Citrifermentans</taxon>
    </lineage>
</organism>
<dbReference type="SUPFAM" id="SSF89392">
    <property type="entry name" value="Prokaryotic lipoproteins and lipoprotein localization factors"/>
    <property type="match status" value="1"/>
</dbReference>
<keyword evidence="4" id="KW-1185">Reference proteome</keyword>